<dbReference type="Gene3D" id="3.40.630.30">
    <property type="match status" value="1"/>
</dbReference>
<dbReference type="SUPFAM" id="SSF55729">
    <property type="entry name" value="Acyl-CoA N-acyltransferases (Nat)"/>
    <property type="match status" value="1"/>
</dbReference>
<proteinExistence type="predicted"/>
<dbReference type="InterPro" id="IPR016181">
    <property type="entry name" value="Acyl_CoA_acyltransferase"/>
</dbReference>
<keyword evidence="2" id="KW-0808">Transferase</keyword>
<dbReference type="GeneID" id="72465819"/>
<comment type="caution">
    <text evidence="4">The sequence shown here is derived from an EMBL/GenBank/DDBJ whole genome shotgun (WGS) entry which is preliminary data.</text>
</comment>
<keyword evidence="5" id="KW-1185">Reference proteome</keyword>
<dbReference type="PANTHER" id="PTHR36449:SF1">
    <property type="entry name" value="ACETYLTRANSFERASE"/>
    <property type="match status" value="1"/>
</dbReference>
<accession>A0A9R1CCM1</accession>
<dbReference type="GO" id="GO:0016746">
    <property type="term" value="F:acyltransferase activity"/>
    <property type="evidence" value="ECO:0007669"/>
    <property type="project" value="UniProtKB-KW"/>
</dbReference>
<evidence type="ECO:0000256" key="2">
    <source>
        <dbReference type="ARBA" id="ARBA00022679"/>
    </source>
</evidence>
<organism evidence="4 5">
    <name type="scientific">Prevotella lacticifex</name>
    <dbReference type="NCBI Taxonomy" id="2854755"/>
    <lineage>
        <taxon>Bacteria</taxon>
        <taxon>Pseudomonadati</taxon>
        <taxon>Bacteroidota</taxon>
        <taxon>Bacteroidia</taxon>
        <taxon>Bacteroidales</taxon>
        <taxon>Prevotellaceae</taxon>
        <taxon>Prevotella</taxon>
    </lineage>
</organism>
<dbReference type="AlphaFoldDB" id="A0A9R1CCM1"/>
<protein>
    <submittedName>
        <fullName evidence="4">N-acetyltransferase</fullName>
    </submittedName>
</protein>
<dbReference type="PANTHER" id="PTHR36449">
    <property type="entry name" value="ACETYLTRANSFERASE-RELATED"/>
    <property type="match status" value="1"/>
</dbReference>
<keyword evidence="3" id="KW-0012">Acyltransferase</keyword>
<dbReference type="EMBL" id="BPUB01000002">
    <property type="protein sequence ID" value="GJG60134.1"/>
    <property type="molecule type" value="Genomic_DNA"/>
</dbReference>
<name>A0A9R1CCM1_9BACT</name>
<evidence type="ECO:0000313" key="4">
    <source>
        <dbReference type="EMBL" id="GJG60134.1"/>
    </source>
</evidence>
<evidence type="ECO:0000313" key="5">
    <source>
        <dbReference type="Proteomes" id="UP000825483"/>
    </source>
</evidence>
<dbReference type="Proteomes" id="UP000825483">
    <property type="component" value="Unassembled WGS sequence"/>
</dbReference>
<sequence length="202" mass="23276">MTLNDLVFLPLVPGKTDFSNFDCGRNDINDFFLNDASDYQEELFGKTYVFVPEDTPTNIVAAFTVANASIFTKRLPNARKKKIGYEVHQSKGLINYPAVLLGRLGVDLRYQHAHLGPQIIDFVAQWFTSDDNKSGCRHLIVDAYNEPGLIDFYQRNGLKLFFSTEQQEREYRALDVNISEKLETRLMYRDLILLKRNSLRAK</sequence>
<dbReference type="RefSeq" id="WP_223926611.1">
    <property type="nucleotide sequence ID" value="NZ_BPTU01000002.1"/>
</dbReference>
<evidence type="ECO:0000256" key="3">
    <source>
        <dbReference type="ARBA" id="ARBA00023315"/>
    </source>
</evidence>
<reference evidence="4" key="1">
    <citation type="journal article" date="2022" name="Int. J. Syst. Evol. Microbiol.">
        <title>Prevotella lacticifex sp. nov., isolated from the rumen of cows.</title>
        <authorList>
            <person name="Shinkai T."/>
            <person name="Ikeyama N."/>
            <person name="Kumagai M."/>
            <person name="Ohmori H."/>
            <person name="Sakamoto M."/>
            <person name="Ohkuma M."/>
            <person name="Mitsumori M."/>
        </authorList>
    </citation>
    <scope>NUCLEOTIDE SEQUENCE</scope>
    <source>
        <strain evidence="4">R5076</strain>
    </source>
</reference>
<evidence type="ECO:0000256" key="1">
    <source>
        <dbReference type="ARBA" id="ARBA00022649"/>
    </source>
</evidence>
<gene>
    <name evidence="4" type="ORF">PRLR5076_29850</name>
</gene>
<keyword evidence="1" id="KW-1277">Toxin-antitoxin system</keyword>